<evidence type="ECO:0000313" key="1">
    <source>
        <dbReference type="EMBL" id="POG63584.1"/>
    </source>
</evidence>
<keyword evidence="2" id="KW-1185">Reference proteome</keyword>
<comment type="caution">
    <text evidence="1">The sequence shown here is derived from an EMBL/GenBank/DDBJ whole genome shotgun (WGS) entry which is preliminary data.</text>
</comment>
<proteinExistence type="predicted"/>
<gene>
    <name evidence="1" type="ORF">GLOIN_2v1783941</name>
</gene>
<dbReference type="AlphaFoldDB" id="A0A2P4PDW4"/>
<dbReference type="Proteomes" id="UP000018888">
    <property type="component" value="Unassembled WGS sequence"/>
</dbReference>
<protein>
    <submittedName>
        <fullName evidence="1">Uncharacterized protein</fullName>
    </submittedName>
</protein>
<organism evidence="1 2">
    <name type="scientific">Rhizophagus irregularis (strain DAOM 181602 / DAOM 197198 / MUCL 43194)</name>
    <name type="common">Arbuscular mycorrhizal fungus</name>
    <name type="synonym">Glomus intraradices</name>
    <dbReference type="NCBI Taxonomy" id="747089"/>
    <lineage>
        <taxon>Eukaryota</taxon>
        <taxon>Fungi</taxon>
        <taxon>Fungi incertae sedis</taxon>
        <taxon>Mucoromycota</taxon>
        <taxon>Glomeromycotina</taxon>
        <taxon>Glomeromycetes</taxon>
        <taxon>Glomerales</taxon>
        <taxon>Glomeraceae</taxon>
        <taxon>Rhizophagus</taxon>
    </lineage>
</organism>
<evidence type="ECO:0000313" key="2">
    <source>
        <dbReference type="Proteomes" id="UP000018888"/>
    </source>
</evidence>
<reference evidence="1 2" key="1">
    <citation type="journal article" date="2013" name="Proc. Natl. Acad. Sci. U.S.A.">
        <title>Genome of an arbuscular mycorrhizal fungus provides insight into the oldest plant symbiosis.</title>
        <authorList>
            <person name="Tisserant E."/>
            <person name="Malbreil M."/>
            <person name="Kuo A."/>
            <person name="Kohler A."/>
            <person name="Symeonidi A."/>
            <person name="Balestrini R."/>
            <person name="Charron P."/>
            <person name="Duensing N."/>
            <person name="Frei Dit Frey N."/>
            <person name="Gianinazzi-Pearson V."/>
            <person name="Gilbert L.B."/>
            <person name="Handa Y."/>
            <person name="Herr J.R."/>
            <person name="Hijri M."/>
            <person name="Koul R."/>
            <person name="Kawaguchi M."/>
            <person name="Krajinski F."/>
            <person name="Lammers P.J."/>
            <person name="Masclaux F.G."/>
            <person name="Murat C."/>
            <person name="Morin E."/>
            <person name="Ndikumana S."/>
            <person name="Pagni M."/>
            <person name="Petitpierre D."/>
            <person name="Requena N."/>
            <person name="Rosikiewicz P."/>
            <person name="Riley R."/>
            <person name="Saito K."/>
            <person name="San Clemente H."/>
            <person name="Shapiro H."/>
            <person name="van Tuinen D."/>
            <person name="Becard G."/>
            <person name="Bonfante P."/>
            <person name="Paszkowski U."/>
            <person name="Shachar-Hill Y.Y."/>
            <person name="Tuskan G.A."/>
            <person name="Young P.W."/>
            <person name="Sanders I.R."/>
            <person name="Henrissat B."/>
            <person name="Rensing S.A."/>
            <person name="Grigoriev I.V."/>
            <person name="Corradi N."/>
            <person name="Roux C."/>
            <person name="Martin F."/>
        </authorList>
    </citation>
    <scope>NUCLEOTIDE SEQUENCE [LARGE SCALE GENOMIC DNA]</scope>
    <source>
        <strain evidence="1 2">DAOM 197198</strain>
    </source>
</reference>
<accession>A0A2P4PDW4</accession>
<dbReference type="EMBL" id="AUPC02000263">
    <property type="protein sequence ID" value="POG63584.1"/>
    <property type="molecule type" value="Genomic_DNA"/>
</dbReference>
<name>A0A2P4PDW4_RHIID</name>
<sequence>MAICMKLQAKNLLITQPWTCSKVWEPIIQKVLELIQVIKKYSHYLNIANERMQEIHHSDVLAQDLTVDLKVYTINSIMHMKRRYGELSEFLKSKEDYEYVNLESFLSNDVFKKHIYIKELQFDVAVTIYQYHQGNYLGTLNYI</sequence>
<reference evidence="1 2" key="2">
    <citation type="journal article" date="2018" name="New Phytol.">
        <title>High intraspecific genome diversity in the model arbuscular mycorrhizal symbiont Rhizophagus irregularis.</title>
        <authorList>
            <person name="Chen E.C.H."/>
            <person name="Morin E."/>
            <person name="Beaudet D."/>
            <person name="Noel J."/>
            <person name="Yildirir G."/>
            <person name="Ndikumana S."/>
            <person name="Charron P."/>
            <person name="St-Onge C."/>
            <person name="Giorgi J."/>
            <person name="Kruger M."/>
            <person name="Marton T."/>
            <person name="Ropars J."/>
            <person name="Grigoriev I.V."/>
            <person name="Hainaut M."/>
            <person name="Henrissat B."/>
            <person name="Roux C."/>
            <person name="Martin F."/>
            <person name="Corradi N."/>
        </authorList>
    </citation>
    <scope>NUCLEOTIDE SEQUENCE [LARGE SCALE GENOMIC DNA]</scope>
    <source>
        <strain evidence="1 2">DAOM 197198</strain>
    </source>
</reference>